<evidence type="ECO:0000313" key="12">
    <source>
        <dbReference type="Proteomes" id="UP000286976"/>
    </source>
</evidence>
<dbReference type="PANTHER" id="PTHR42904">
    <property type="entry name" value="NUDIX HYDROLASE, NUDC SUBFAMILY"/>
    <property type="match status" value="1"/>
</dbReference>
<comment type="cofactor">
    <cofactor evidence="1">
        <name>Mg(2+)</name>
        <dbReference type="ChEBI" id="CHEBI:18420"/>
    </cofactor>
</comment>
<dbReference type="PROSITE" id="PS51462">
    <property type="entry name" value="NUDIX"/>
    <property type="match status" value="1"/>
</dbReference>
<dbReference type="InterPro" id="IPR020084">
    <property type="entry name" value="NUDIX_hydrolase_CS"/>
</dbReference>
<dbReference type="InterPro" id="IPR015376">
    <property type="entry name" value="Znr_NADH_PPase"/>
</dbReference>
<comment type="catalytic activity">
    <reaction evidence="9">
        <text>a 5'-end NAD(+)-phospho-ribonucleoside in mRNA + H2O = a 5'-end phospho-adenosine-phospho-ribonucleoside in mRNA + beta-nicotinamide D-ribonucleotide + 2 H(+)</text>
        <dbReference type="Rhea" id="RHEA:60876"/>
        <dbReference type="Rhea" id="RHEA-COMP:15698"/>
        <dbReference type="Rhea" id="RHEA-COMP:15719"/>
        <dbReference type="ChEBI" id="CHEBI:14649"/>
        <dbReference type="ChEBI" id="CHEBI:15377"/>
        <dbReference type="ChEBI" id="CHEBI:15378"/>
        <dbReference type="ChEBI" id="CHEBI:144029"/>
        <dbReference type="ChEBI" id="CHEBI:144051"/>
    </reaction>
    <physiologicalReaction direction="left-to-right" evidence="9">
        <dbReference type="Rhea" id="RHEA:60877"/>
    </physiologicalReaction>
</comment>
<dbReference type="PROSITE" id="PS00893">
    <property type="entry name" value="NUDIX_BOX"/>
    <property type="match status" value="1"/>
</dbReference>
<proteinExistence type="inferred from homology"/>
<evidence type="ECO:0000259" key="10">
    <source>
        <dbReference type="PROSITE" id="PS51462"/>
    </source>
</evidence>
<dbReference type="Pfam" id="PF00293">
    <property type="entry name" value="NUDIX"/>
    <property type="match status" value="1"/>
</dbReference>
<dbReference type="OrthoDB" id="9791656at2"/>
<evidence type="ECO:0000256" key="3">
    <source>
        <dbReference type="ARBA" id="ARBA00009595"/>
    </source>
</evidence>
<gene>
    <name evidence="11" type="ORF">CWE15_10400</name>
</gene>
<dbReference type="Gene3D" id="3.90.79.20">
    <property type="match status" value="1"/>
</dbReference>
<keyword evidence="12" id="KW-1185">Reference proteome</keyword>
<dbReference type="GO" id="GO:0019677">
    <property type="term" value="P:NAD+ catabolic process"/>
    <property type="evidence" value="ECO:0007669"/>
    <property type="project" value="TreeGrafter"/>
</dbReference>
<feature type="domain" description="Nudix hydrolase" evidence="10">
    <location>
        <begin position="141"/>
        <end position="264"/>
    </location>
</feature>
<evidence type="ECO:0000256" key="4">
    <source>
        <dbReference type="ARBA" id="ARBA00012381"/>
    </source>
</evidence>
<accession>A0A432WYS7</accession>
<organism evidence="11 12">
    <name type="scientific">Aliidiomarina taiwanensis</name>
    <dbReference type="NCBI Taxonomy" id="946228"/>
    <lineage>
        <taxon>Bacteria</taxon>
        <taxon>Pseudomonadati</taxon>
        <taxon>Pseudomonadota</taxon>
        <taxon>Gammaproteobacteria</taxon>
        <taxon>Alteromonadales</taxon>
        <taxon>Idiomarinaceae</taxon>
        <taxon>Aliidiomarina</taxon>
    </lineage>
</organism>
<comment type="similarity">
    <text evidence="3">Belongs to the Nudix hydrolase family. NudC subfamily.</text>
</comment>
<evidence type="ECO:0000256" key="1">
    <source>
        <dbReference type="ARBA" id="ARBA00001946"/>
    </source>
</evidence>
<keyword evidence="7" id="KW-0460">Magnesium</keyword>
<dbReference type="InterPro" id="IPR049734">
    <property type="entry name" value="NudC-like_C"/>
</dbReference>
<dbReference type="InterPro" id="IPR000086">
    <property type="entry name" value="NUDIX_hydrolase_dom"/>
</dbReference>
<dbReference type="EC" id="3.6.1.22" evidence="4"/>
<name>A0A432WYS7_9GAMM</name>
<dbReference type="CDD" id="cd03429">
    <property type="entry name" value="NUDIX_NADH_pyrophosphatase_Nudt13"/>
    <property type="match status" value="1"/>
</dbReference>
<dbReference type="GO" id="GO:0035529">
    <property type="term" value="F:NADH pyrophosphatase activity"/>
    <property type="evidence" value="ECO:0007669"/>
    <property type="project" value="TreeGrafter"/>
</dbReference>
<keyword evidence="6" id="KW-0378">Hydrolase</keyword>
<evidence type="ECO:0000256" key="2">
    <source>
        <dbReference type="ARBA" id="ARBA00001947"/>
    </source>
</evidence>
<dbReference type="GO" id="GO:0046872">
    <property type="term" value="F:metal ion binding"/>
    <property type="evidence" value="ECO:0007669"/>
    <property type="project" value="UniProtKB-KW"/>
</dbReference>
<dbReference type="RefSeq" id="WP_126758018.1">
    <property type="nucleotide sequence ID" value="NZ_PIPQ01000008.1"/>
</dbReference>
<evidence type="ECO:0000256" key="9">
    <source>
        <dbReference type="ARBA" id="ARBA00023679"/>
    </source>
</evidence>
<dbReference type="AlphaFoldDB" id="A0A432WYS7"/>
<dbReference type="SUPFAM" id="SSF55811">
    <property type="entry name" value="Nudix"/>
    <property type="match status" value="2"/>
</dbReference>
<evidence type="ECO:0000256" key="7">
    <source>
        <dbReference type="ARBA" id="ARBA00022842"/>
    </source>
</evidence>
<dbReference type="EMBL" id="PIPQ01000008">
    <property type="protein sequence ID" value="RUO38906.1"/>
    <property type="molecule type" value="Genomic_DNA"/>
</dbReference>
<dbReference type="PANTHER" id="PTHR42904:SF6">
    <property type="entry name" value="NAD-CAPPED RNA HYDROLASE NUDT12"/>
    <property type="match status" value="1"/>
</dbReference>
<dbReference type="Proteomes" id="UP000286976">
    <property type="component" value="Unassembled WGS sequence"/>
</dbReference>
<protein>
    <recommendedName>
        <fullName evidence="4">NAD(+) diphosphatase</fullName>
        <ecNumber evidence="4">3.6.1.22</ecNumber>
    </recommendedName>
</protein>
<reference evidence="11 12" key="1">
    <citation type="journal article" date="2011" name="Front. Microbiol.">
        <title>Genomic signatures of strain selection and enhancement in Bacillus atrophaeus var. globigii, a historical biowarfare simulant.</title>
        <authorList>
            <person name="Gibbons H.S."/>
            <person name="Broomall S.M."/>
            <person name="McNew L.A."/>
            <person name="Daligault H."/>
            <person name="Chapman C."/>
            <person name="Bruce D."/>
            <person name="Karavis M."/>
            <person name="Krepps M."/>
            <person name="McGregor P.A."/>
            <person name="Hong C."/>
            <person name="Park K.H."/>
            <person name="Akmal A."/>
            <person name="Feldman A."/>
            <person name="Lin J.S."/>
            <person name="Chang W.E."/>
            <person name="Higgs B.W."/>
            <person name="Demirev P."/>
            <person name="Lindquist J."/>
            <person name="Liem A."/>
            <person name="Fochler E."/>
            <person name="Read T.D."/>
            <person name="Tapia R."/>
            <person name="Johnson S."/>
            <person name="Bishop-Lilly K.A."/>
            <person name="Detter C."/>
            <person name="Han C."/>
            <person name="Sozhamannan S."/>
            <person name="Rosenzweig C.N."/>
            <person name="Skowronski E.W."/>
        </authorList>
    </citation>
    <scope>NUCLEOTIDE SEQUENCE [LARGE SCALE GENOMIC DNA]</scope>
    <source>
        <strain evidence="11 12">AIT1</strain>
    </source>
</reference>
<dbReference type="NCBIfam" id="NF001299">
    <property type="entry name" value="PRK00241.1"/>
    <property type="match status" value="1"/>
</dbReference>
<keyword evidence="8" id="KW-0520">NAD</keyword>
<keyword evidence="5" id="KW-0479">Metal-binding</keyword>
<sequence length="280" mass="31024">MIFPDRMPPEKEPVWWIIVHNNQLIDTTPEGQSFRPPLLAVEDVPYASHGYTAEIGQYQGRPVFLLIGSDSMPLQAGWTFLPLRQCILRSDKELFSLSARGCQITGFLDTHKFCGRCGEQVAQHRRDLAVVCGYCGLESYPRISPCIIVGIYKEDKILLAQGVRHPEGTHSVLAGFVESGESLEECVHREVFEEAGITVTDLEYVGSQPWPFPHSLMAGFIARYAGGELKLDPEELVTGGWFAFDNLPKAPAPGSIAAKLIEVVRKKVGGELTDSEPVNW</sequence>
<evidence type="ECO:0000256" key="8">
    <source>
        <dbReference type="ARBA" id="ARBA00023027"/>
    </source>
</evidence>
<evidence type="ECO:0000256" key="5">
    <source>
        <dbReference type="ARBA" id="ARBA00022723"/>
    </source>
</evidence>
<dbReference type="Pfam" id="PF09297">
    <property type="entry name" value="Zn_ribbon_NUD"/>
    <property type="match status" value="1"/>
</dbReference>
<dbReference type="GO" id="GO:0006742">
    <property type="term" value="P:NADP+ catabolic process"/>
    <property type="evidence" value="ECO:0007669"/>
    <property type="project" value="TreeGrafter"/>
</dbReference>
<comment type="cofactor">
    <cofactor evidence="2">
        <name>Zn(2+)</name>
        <dbReference type="ChEBI" id="CHEBI:29105"/>
    </cofactor>
</comment>
<dbReference type="InterPro" id="IPR050241">
    <property type="entry name" value="NAD-cap_RNA_hydrolase_NudC"/>
</dbReference>
<comment type="caution">
    <text evidence="11">The sequence shown here is derived from an EMBL/GenBank/DDBJ whole genome shotgun (WGS) entry which is preliminary data.</text>
</comment>
<dbReference type="Gene3D" id="3.90.79.10">
    <property type="entry name" value="Nucleoside Triphosphate Pyrophosphohydrolase"/>
    <property type="match status" value="1"/>
</dbReference>
<evidence type="ECO:0000313" key="11">
    <source>
        <dbReference type="EMBL" id="RUO38906.1"/>
    </source>
</evidence>
<dbReference type="InterPro" id="IPR015797">
    <property type="entry name" value="NUDIX_hydrolase-like_dom_sf"/>
</dbReference>
<evidence type="ECO:0000256" key="6">
    <source>
        <dbReference type="ARBA" id="ARBA00022801"/>
    </source>
</evidence>
<dbReference type="GO" id="GO:0005829">
    <property type="term" value="C:cytosol"/>
    <property type="evidence" value="ECO:0007669"/>
    <property type="project" value="TreeGrafter"/>
</dbReference>